<evidence type="ECO:0000256" key="5">
    <source>
        <dbReference type="ARBA" id="ARBA00023136"/>
    </source>
</evidence>
<evidence type="ECO:0000313" key="7">
    <source>
        <dbReference type="EMBL" id="CUM78685.1"/>
    </source>
</evidence>
<evidence type="ECO:0000256" key="6">
    <source>
        <dbReference type="SAM" id="Phobius"/>
    </source>
</evidence>
<dbReference type="AlphaFoldDB" id="A0A173RLQ3"/>
<dbReference type="GO" id="GO:0055085">
    <property type="term" value="P:transmembrane transport"/>
    <property type="evidence" value="ECO:0007669"/>
    <property type="project" value="TreeGrafter"/>
</dbReference>
<dbReference type="PANTHER" id="PTHR21716:SF68">
    <property type="entry name" value="TRANSPORT PROTEIN YTVI-RELATED"/>
    <property type="match status" value="1"/>
</dbReference>
<dbReference type="OrthoDB" id="9774361at2"/>
<dbReference type="STRING" id="166486.ERS852572_00469"/>
<feature type="transmembrane region" description="Helical" evidence="6">
    <location>
        <begin position="333"/>
        <end position="355"/>
    </location>
</feature>
<dbReference type="GO" id="GO:0016020">
    <property type="term" value="C:membrane"/>
    <property type="evidence" value="ECO:0007669"/>
    <property type="project" value="UniProtKB-SubCell"/>
</dbReference>
<dbReference type="NCBIfam" id="TIGR02872">
    <property type="entry name" value="spore_ytvI"/>
    <property type="match status" value="1"/>
</dbReference>
<evidence type="ECO:0000256" key="3">
    <source>
        <dbReference type="ARBA" id="ARBA00022692"/>
    </source>
</evidence>
<dbReference type="PaxDb" id="166486-ERS852572_00469"/>
<dbReference type="Pfam" id="PF01594">
    <property type="entry name" value="AI-2E_transport"/>
    <property type="match status" value="1"/>
</dbReference>
<evidence type="ECO:0000256" key="1">
    <source>
        <dbReference type="ARBA" id="ARBA00004141"/>
    </source>
</evidence>
<dbReference type="PANTHER" id="PTHR21716">
    <property type="entry name" value="TRANSMEMBRANE PROTEIN"/>
    <property type="match status" value="1"/>
</dbReference>
<reference evidence="7 8" key="1">
    <citation type="submission" date="2015-09" db="EMBL/GenBank/DDBJ databases">
        <authorList>
            <consortium name="Pathogen Informatics"/>
        </authorList>
    </citation>
    <scope>NUCLEOTIDE SEQUENCE [LARGE SCALE GENOMIC DNA]</scope>
    <source>
        <strain evidence="7 8">2789STDY5834960</strain>
    </source>
</reference>
<dbReference type="InterPro" id="IPR014227">
    <property type="entry name" value="YtvI-like"/>
</dbReference>
<comment type="subcellular location">
    <subcellularLocation>
        <location evidence="1">Membrane</location>
        <topology evidence="1">Multi-pass membrane protein</topology>
    </subcellularLocation>
</comment>
<gene>
    <name evidence="7" type="ORF">ERS852572_00469</name>
</gene>
<evidence type="ECO:0000313" key="8">
    <source>
        <dbReference type="Proteomes" id="UP000095350"/>
    </source>
</evidence>
<evidence type="ECO:0000256" key="2">
    <source>
        <dbReference type="ARBA" id="ARBA00009773"/>
    </source>
</evidence>
<keyword evidence="3 6" id="KW-0812">Transmembrane</keyword>
<feature type="transmembrane region" description="Helical" evidence="6">
    <location>
        <begin position="37"/>
        <end position="55"/>
    </location>
</feature>
<dbReference type="EMBL" id="CYXZ01000003">
    <property type="protein sequence ID" value="CUM78685.1"/>
    <property type="molecule type" value="Genomic_DNA"/>
</dbReference>
<keyword evidence="5 6" id="KW-0472">Membrane</keyword>
<feature type="transmembrane region" description="Helical" evidence="6">
    <location>
        <begin position="293"/>
        <end position="313"/>
    </location>
</feature>
<comment type="similarity">
    <text evidence="2">Belongs to the autoinducer-2 exporter (AI-2E) (TC 2.A.86) family.</text>
</comment>
<sequence>MNREERLRRQKEFLISFAFGAVWLVILWVVLKAAGSVLFPFLAAFAVAALLAGAVKFITERTHIKRGIVAVTTVLFFYILLAAVLYFAGSYLVRLIYDLTRELSVFFSDTVVPVMQRFYQWVERLSVVFYPVGQTEKTQGLQDVGAESAQTIKNAGKLMSGISDGVIDGVSGMAAGIPGFFMKLLITVIATVFMELEFPQIRAFLKRQIPAEYQRAFRDGKNYMTGTMGKCIISYCLIFGITFAELVAGLFLLGIKNAFAIAFIIAVLDILPVLGTGTVLIPWAVLAFASGRISTGVGVFALYLVITVVRNLIEPKLVGKQMGLSPVIMLPCMLIGLKFFGIIGLFVVPLLVSFLKQLNDRGIIKIFR</sequence>
<feature type="transmembrane region" description="Helical" evidence="6">
    <location>
        <begin position="259"/>
        <end position="286"/>
    </location>
</feature>
<protein>
    <submittedName>
        <fullName evidence="7">Sporulation integral membrane protein YtvI</fullName>
    </submittedName>
</protein>
<proteinExistence type="inferred from homology"/>
<feature type="transmembrane region" description="Helical" evidence="6">
    <location>
        <begin position="67"/>
        <end position="88"/>
    </location>
</feature>
<keyword evidence="4 6" id="KW-1133">Transmembrane helix</keyword>
<feature type="transmembrane region" description="Helical" evidence="6">
    <location>
        <begin position="232"/>
        <end position="253"/>
    </location>
</feature>
<feature type="transmembrane region" description="Helical" evidence="6">
    <location>
        <begin position="12"/>
        <end position="31"/>
    </location>
</feature>
<name>A0A173RLQ3_9FIRM</name>
<feature type="transmembrane region" description="Helical" evidence="6">
    <location>
        <begin position="180"/>
        <end position="198"/>
    </location>
</feature>
<evidence type="ECO:0000256" key="4">
    <source>
        <dbReference type="ARBA" id="ARBA00022989"/>
    </source>
</evidence>
<organism evidence="7 8">
    <name type="scientific">Roseburia intestinalis</name>
    <dbReference type="NCBI Taxonomy" id="166486"/>
    <lineage>
        <taxon>Bacteria</taxon>
        <taxon>Bacillati</taxon>
        <taxon>Bacillota</taxon>
        <taxon>Clostridia</taxon>
        <taxon>Lachnospirales</taxon>
        <taxon>Lachnospiraceae</taxon>
        <taxon>Roseburia</taxon>
    </lineage>
</organism>
<dbReference type="InterPro" id="IPR002549">
    <property type="entry name" value="AI-2E-like"/>
</dbReference>
<dbReference type="Proteomes" id="UP000095350">
    <property type="component" value="Unassembled WGS sequence"/>
</dbReference>
<accession>A0A173RLQ3</accession>